<reference evidence="1 2" key="1">
    <citation type="submission" date="2016-09" db="EMBL/GenBank/DDBJ databases">
        <authorList>
            <person name="Reverchon S."/>
            <person name="Nasser W."/>
            <person name="Leonard S."/>
            <person name="Brochier C."/>
            <person name="Duprey A."/>
        </authorList>
    </citation>
    <scope>NUCLEOTIDE SEQUENCE [LARGE SCALE GENOMIC DNA]</scope>
    <source>
        <strain evidence="1 2">174/2</strain>
    </source>
</reference>
<gene>
    <name evidence="1" type="ORF">DAQ1742_02342</name>
</gene>
<dbReference type="KEGG" id="daq:DAQ1742_02342"/>
<organism evidence="1 2">
    <name type="scientific">Dickeya aquatica</name>
    <dbReference type="NCBI Taxonomy" id="1401087"/>
    <lineage>
        <taxon>Bacteria</taxon>
        <taxon>Pseudomonadati</taxon>
        <taxon>Pseudomonadota</taxon>
        <taxon>Gammaproteobacteria</taxon>
        <taxon>Enterobacterales</taxon>
        <taxon>Pectobacteriaceae</taxon>
        <taxon>Dickeya</taxon>
    </lineage>
</organism>
<dbReference type="RefSeq" id="WP_180706105.1">
    <property type="nucleotide sequence ID" value="NZ_LT615367.1"/>
</dbReference>
<keyword evidence="2" id="KW-1185">Reference proteome</keyword>
<proteinExistence type="predicted"/>
<evidence type="ECO:0000313" key="1">
    <source>
        <dbReference type="EMBL" id="SLM63233.1"/>
    </source>
</evidence>
<name>A0A375AAZ3_9GAMM</name>
<sequence>MLPLTYGLAISYVPRQPQRAQHGLFPSTLRAGVLASNALTRLPPPTGSGITPAA</sequence>
<accession>A0A375AAZ3</accession>
<protein>
    <submittedName>
        <fullName evidence="1">Uncharacterized protein</fullName>
    </submittedName>
</protein>
<dbReference type="AlphaFoldDB" id="A0A375AAZ3"/>
<dbReference type="EMBL" id="LT615367">
    <property type="protein sequence ID" value="SLM63233.1"/>
    <property type="molecule type" value="Genomic_DNA"/>
</dbReference>
<dbReference type="Proteomes" id="UP000294820">
    <property type="component" value="Chromosome 1"/>
</dbReference>
<evidence type="ECO:0000313" key="2">
    <source>
        <dbReference type="Proteomes" id="UP000294820"/>
    </source>
</evidence>